<evidence type="ECO:0000313" key="2">
    <source>
        <dbReference type="EMBL" id="KXN71783.1"/>
    </source>
</evidence>
<dbReference type="EMBL" id="KQ964467">
    <property type="protein sequence ID" value="KXN71783.1"/>
    <property type="molecule type" value="Genomic_DNA"/>
</dbReference>
<gene>
    <name evidence="2" type="ORF">CONCODRAFT_78151</name>
</gene>
<reference evidence="2 3" key="1">
    <citation type="journal article" date="2015" name="Genome Biol. Evol.">
        <title>Phylogenomic analyses indicate that early fungi evolved digesting cell walls of algal ancestors of land plants.</title>
        <authorList>
            <person name="Chang Y."/>
            <person name="Wang S."/>
            <person name="Sekimoto S."/>
            <person name="Aerts A.L."/>
            <person name="Choi C."/>
            <person name="Clum A."/>
            <person name="LaButti K.M."/>
            <person name="Lindquist E.A."/>
            <person name="Yee Ngan C."/>
            <person name="Ohm R.A."/>
            <person name="Salamov A.A."/>
            <person name="Grigoriev I.V."/>
            <person name="Spatafora J.W."/>
            <person name="Berbee M.L."/>
        </authorList>
    </citation>
    <scope>NUCLEOTIDE SEQUENCE [LARGE SCALE GENOMIC DNA]</scope>
    <source>
        <strain evidence="2 3">NRRL 28638</strain>
    </source>
</reference>
<dbReference type="AlphaFoldDB" id="A0A137P9W3"/>
<keyword evidence="3" id="KW-1185">Reference proteome</keyword>
<feature type="non-terminal residue" evidence="2">
    <location>
        <position position="386"/>
    </location>
</feature>
<evidence type="ECO:0000256" key="1">
    <source>
        <dbReference type="SAM" id="Coils"/>
    </source>
</evidence>
<sequence>MEYEVDELFKTNSIFQLKQLVVNMEEELTVYEEKLQSIVKVHKFPIIQSYQHLLKLGEYANNLAPLNSKFLTTSQINAISPNSPISSQNSDELMMVNSTKVRLLLDLSEQLFDLTESDLIYNAALALKYSINLYDQNLTSQFTFLQSQWETITNFSPSINQSLIKNISSIKSIDQFKLTYELLVGWCLNSKFSGSLGLSAWLEVKTSQLVQLLEEFNKSIAEEIRESMVWAKTAKLMDEFLNTLISAIYYTIHLFITHSNILWPAGFLENLKKTYSKLTDCISETEFVPSEDYNVQVTDILPPTALHHLIKRLPAEYHTISTEIIKDSEEALSIEWFDEFIDNWIDETFKRLRNDTLLATLTNLSKYPNLIPQSFNKFRELVKNST</sequence>
<dbReference type="Proteomes" id="UP000070444">
    <property type="component" value="Unassembled WGS sequence"/>
</dbReference>
<evidence type="ECO:0000313" key="3">
    <source>
        <dbReference type="Proteomes" id="UP000070444"/>
    </source>
</evidence>
<protein>
    <submittedName>
        <fullName evidence="2">Uncharacterized protein</fullName>
    </submittedName>
</protein>
<organism evidence="2 3">
    <name type="scientific">Conidiobolus coronatus (strain ATCC 28846 / CBS 209.66 / NRRL 28638)</name>
    <name type="common">Delacroixia coronata</name>
    <dbReference type="NCBI Taxonomy" id="796925"/>
    <lineage>
        <taxon>Eukaryota</taxon>
        <taxon>Fungi</taxon>
        <taxon>Fungi incertae sedis</taxon>
        <taxon>Zoopagomycota</taxon>
        <taxon>Entomophthoromycotina</taxon>
        <taxon>Entomophthoromycetes</taxon>
        <taxon>Entomophthorales</taxon>
        <taxon>Ancylistaceae</taxon>
        <taxon>Conidiobolus</taxon>
    </lineage>
</organism>
<feature type="coiled-coil region" evidence="1">
    <location>
        <begin position="14"/>
        <end position="41"/>
    </location>
</feature>
<keyword evidence="1" id="KW-0175">Coiled coil</keyword>
<accession>A0A137P9W3</accession>
<proteinExistence type="predicted"/>
<name>A0A137P9W3_CONC2</name>